<dbReference type="Proteomes" id="UP000276133">
    <property type="component" value="Unassembled WGS sequence"/>
</dbReference>
<evidence type="ECO:0000313" key="1">
    <source>
        <dbReference type="EMBL" id="RNA07155.1"/>
    </source>
</evidence>
<dbReference type="AlphaFoldDB" id="A0A3M7Q881"/>
<dbReference type="PANTHER" id="PTHR33266">
    <property type="entry name" value="CHROMOSOME 15, WHOLE GENOME SHOTGUN SEQUENCE"/>
    <property type="match status" value="1"/>
</dbReference>
<evidence type="ECO:0000313" key="2">
    <source>
        <dbReference type="Proteomes" id="UP000276133"/>
    </source>
</evidence>
<organism evidence="1 2">
    <name type="scientific">Brachionus plicatilis</name>
    <name type="common">Marine rotifer</name>
    <name type="synonym">Brachionus muelleri</name>
    <dbReference type="NCBI Taxonomy" id="10195"/>
    <lineage>
        <taxon>Eukaryota</taxon>
        <taxon>Metazoa</taxon>
        <taxon>Spiralia</taxon>
        <taxon>Gnathifera</taxon>
        <taxon>Rotifera</taxon>
        <taxon>Eurotatoria</taxon>
        <taxon>Monogononta</taxon>
        <taxon>Pseudotrocha</taxon>
        <taxon>Ploima</taxon>
        <taxon>Brachionidae</taxon>
        <taxon>Brachionus</taxon>
    </lineage>
</organism>
<gene>
    <name evidence="1" type="ORF">BpHYR1_048413</name>
</gene>
<dbReference type="OrthoDB" id="5577658at2759"/>
<protein>
    <submittedName>
        <fullName evidence="1">Uncharacterized protein</fullName>
    </submittedName>
</protein>
<sequence>MTNLAELVTLSHFVDQCMLQLSKTNTSKIVLFKKNGIEILKFDLDSEFQLEKIQNKSLLVKEKHEQIPIYFDRQEDFLKCVNRFKNKSQNEQKQAEEKLVIQLIKDSFEKTLTLENKKLNLKPEDYIFQKIVNCWKNLTKVYGFFTTVCQSSEFGKSRACQNLSKKAFVVYCCVRSNLSRSGYPKRSFLAKDLTDSYASEQSAREYFISYFNMFFHFLNQNPSISHEEFFKKFSNGFDSQSTYSEHYELIANNIKKLQNNCPKTDQIIDYVNNKPLVFVFDEVSSLLKPESDPKSNEFFIKPNYFILRSLISEMNRVKKIFVLFLDTFSSLSSFMPNKWLDPSKRASQSILIEPIYLLPNWDVFVDIEAIKTPKDSMIFENICSFGRPFLAKEKLVGGGIKKLNEFTINEFLAILSCRIGTIRPMLPGFSGQEHGCLHICQL</sequence>
<name>A0A3M7Q881_BRAPC</name>
<proteinExistence type="predicted"/>
<keyword evidence="2" id="KW-1185">Reference proteome</keyword>
<comment type="caution">
    <text evidence="1">The sequence shown here is derived from an EMBL/GenBank/DDBJ whole genome shotgun (WGS) entry which is preliminary data.</text>
</comment>
<dbReference type="PANTHER" id="PTHR33266:SF1">
    <property type="entry name" value="F-BOX DOMAIN-CONTAINING PROTEIN"/>
    <property type="match status" value="1"/>
</dbReference>
<dbReference type="EMBL" id="REGN01007138">
    <property type="protein sequence ID" value="RNA07155.1"/>
    <property type="molecule type" value="Genomic_DNA"/>
</dbReference>
<accession>A0A3M7Q881</accession>
<reference evidence="1 2" key="1">
    <citation type="journal article" date="2018" name="Sci. Rep.">
        <title>Genomic signatures of local adaptation to the degree of environmental predictability in rotifers.</title>
        <authorList>
            <person name="Franch-Gras L."/>
            <person name="Hahn C."/>
            <person name="Garcia-Roger E.M."/>
            <person name="Carmona M.J."/>
            <person name="Serra M."/>
            <person name="Gomez A."/>
        </authorList>
    </citation>
    <scope>NUCLEOTIDE SEQUENCE [LARGE SCALE GENOMIC DNA]</scope>
    <source>
        <strain evidence="1">HYR1</strain>
    </source>
</reference>